<organism evidence="1 2">
    <name type="scientific">Opisthorchis viverrini</name>
    <name type="common">Southeast Asian liver fluke</name>
    <dbReference type="NCBI Taxonomy" id="6198"/>
    <lineage>
        <taxon>Eukaryota</taxon>
        <taxon>Metazoa</taxon>
        <taxon>Spiralia</taxon>
        <taxon>Lophotrochozoa</taxon>
        <taxon>Platyhelminthes</taxon>
        <taxon>Trematoda</taxon>
        <taxon>Digenea</taxon>
        <taxon>Opisthorchiida</taxon>
        <taxon>Opisthorchiata</taxon>
        <taxon>Opisthorchiidae</taxon>
        <taxon>Opisthorchis</taxon>
    </lineage>
</organism>
<dbReference type="RefSeq" id="XP_009164863.1">
    <property type="nucleotide sequence ID" value="XM_009166599.1"/>
</dbReference>
<evidence type="ECO:0000313" key="2">
    <source>
        <dbReference type="Proteomes" id="UP000054324"/>
    </source>
</evidence>
<dbReference type="Proteomes" id="UP000054324">
    <property type="component" value="Unassembled WGS sequence"/>
</dbReference>
<dbReference type="KEGG" id="ovi:T265_12985"/>
<dbReference type="CTD" id="20327153"/>
<dbReference type="EMBL" id="KL596646">
    <property type="protein sequence ID" value="KER31458.1"/>
    <property type="molecule type" value="Genomic_DNA"/>
</dbReference>
<proteinExistence type="predicted"/>
<accession>A0A074ZVG4</accession>
<sequence>MDIISKMSEGGSMLSKKSRNTLICKSIWFSRETTESPVYDILQLKVLHTGRLMIQLAGYSRYRTPFQCLTATQSEGSTRAVILPGRASLDRGSREAEFGFDPRTLRGITTILAEMAQVVRARIY</sequence>
<dbReference type="OrthoDB" id="247013at2759"/>
<evidence type="ECO:0000313" key="1">
    <source>
        <dbReference type="EMBL" id="KER31458.1"/>
    </source>
</evidence>
<dbReference type="GeneID" id="20327153"/>
<protein>
    <submittedName>
        <fullName evidence="1">Uncharacterized protein</fullName>
    </submittedName>
</protein>
<gene>
    <name evidence="1" type="ORF">T265_12985</name>
</gene>
<keyword evidence="2" id="KW-1185">Reference proteome</keyword>
<dbReference type="AlphaFoldDB" id="A0A074ZVG4"/>
<reference evidence="1 2" key="1">
    <citation type="submission" date="2013-11" db="EMBL/GenBank/DDBJ databases">
        <title>Opisthorchis viverrini - life in the bile duct.</title>
        <authorList>
            <person name="Young N.D."/>
            <person name="Nagarajan N."/>
            <person name="Lin S.J."/>
            <person name="Korhonen P.K."/>
            <person name="Jex A.R."/>
            <person name="Hall R.S."/>
            <person name="Safavi-Hemami H."/>
            <person name="Kaewkong W."/>
            <person name="Bertrand D."/>
            <person name="Gao S."/>
            <person name="Seet Q."/>
            <person name="Wongkham S."/>
            <person name="Teh B.T."/>
            <person name="Wongkham C."/>
            <person name="Intapan P.M."/>
            <person name="Maleewong W."/>
            <person name="Yang X."/>
            <person name="Hu M."/>
            <person name="Wang Z."/>
            <person name="Hofmann A."/>
            <person name="Sternberg P.W."/>
            <person name="Tan P."/>
            <person name="Wang J."/>
            <person name="Gasser R.B."/>
        </authorList>
    </citation>
    <scope>NUCLEOTIDE SEQUENCE [LARGE SCALE GENOMIC DNA]</scope>
</reference>
<name>A0A074ZVG4_OPIVI</name>
<feature type="non-terminal residue" evidence="1">
    <location>
        <position position="124"/>
    </location>
</feature>